<protein>
    <recommendedName>
        <fullName evidence="9">Lipoprotein signal peptidase</fullName>
        <ecNumber evidence="9">3.4.23.36</ecNumber>
    </recommendedName>
    <alternativeName>
        <fullName evidence="9">Prolipoprotein signal peptidase</fullName>
    </alternativeName>
    <alternativeName>
        <fullName evidence="9">Signal peptidase II</fullName>
        <shortName evidence="9">SPase II</shortName>
    </alternativeName>
</protein>
<comment type="catalytic activity">
    <reaction evidence="9">
        <text>Release of signal peptides from bacterial membrane prolipoproteins. Hydrolyzes -Xaa-Yaa-Zaa-|-(S,diacylglyceryl)Cys-, in which Xaa is hydrophobic (preferably Leu), and Yaa (Ala or Ser) and Zaa (Gly or Ala) have small, neutral side chains.</text>
        <dbReference type="EC" id="3.4.23.36"/>
    </reaction>
</comment>
<gene>
    <name evidence="9" type="primary">lspA</name>
    <name evidence="11" type="ORF">ACFQ39_01825</name>
</gene>
<dbReference type="Proteomes" id="UP001597201">
    <property type="component" value="Unassembled WGS sequence"/>
</dbReference>
<keyword evidence="8 9" id="KW-0472">Membrane</keyword>
<evidence type="ECO:0000256" key="6">
    <source>
        <dbReference type="ARBA" id="ARBA00022801"/>
    </source>
</evidence>
<evidence type="ECO:0000256" key="2">
    <source>
        <dbReference type="ARBA" id="ARBA00022475"/>
    </source>
</evidence>
<feature type="transmembrane region" description="Helical" evidence="9">
    <location>
        <begin position="194"/>
        <end position="212"/>
    </location>
</feature>
<dbReference type="GO" id="GO:0004190">
    <property type="term" value="F:aspartic-type endopeptidase activity"/>
    <property type="evidence" value="ECO:0007669"/>
    <property type="project" value="UniProtKB-EC"/>
</dbReference>
<proteinExistence type="inferred from homology"/>
<organism evidence="11 12">
    <name type="scientific">Namhaeicola litoreus</name>
    <dbReference type="NCBI Taxonomy" id="1052145"/>
    <lineage>
        <taxon>Bacteria</taxon>
        <taxon>Pseudomonadati</taxon>
        <taxon>Bacteroidota</taxon>
        <taxon>Flavobacteriia</taxon>
        <taxon>Flavobacteriales</taxon>
        <taxon>Flavobacteriaceae</taxon>
        <taxon>Namhaeicola</taxon>
    </lineage>
</organism>
<sequence>MSLKKSLIIVFAVLLIDQISKIYIKTHFVLSEEIKVFGWDWFRIHFLENNGMAWGKEFGGESGKLFLTLFRLVAITGIGYWLYESIKNKGNKLLIVAISLIFAGALGNIIDSVFYGVIFDDSYQKLATFFPPDGGYSSLFHGKVVDMLYFPIVDANLPEWLKPINFTTPEWLPFFGNKYYSFFENRRFTFFDPVFNIADSSISIGVAILLLFNKKVFPHKKH</sequence>
<comment type="caution">
    <text evidence="9">Lacks conserved residue(s) required for the propagation of feature annotation.</text>
</comment>
<keyword evidence="3 9" id="KW-0645">Protease</keyword>
<dbReference type="PANTHER" id="PTHR33695:SF1">
    <property type="entry name" value="LIPOPROTEIN SIGNAL PEPTIDASE"/>
    <property type="match status" value="1"/>
</dbReference>
<accession>A0ABW3Y1D2</accession>
<evidence type="ECO:0000256" key="4">
    <source>
        <dbReference type="ARBA" id="ARBA00022692"/>
    </source>
</evidence>
<dbReference type="EC" id="3.4.23.36" evidence="9"/>
<keyword evidence="11" id="KW-0449">Lipoprotein</keyword>
<evidence type="ECO:0000256" key="3">
    <source>
        <dbReference type="ARBA" id="ARBA00022670"/>
    </source>
</evidence>
<feature type="transmembrane region" description="Helical" evidence="9">
    <location>
        <begin position="65"/>
        <end position="83"/>
    </location>
</feature>
<comment type="similarity">
    <text evidence="1 9 10">Belongs to the peptidase A8 family.</text>
</comment>
<comment type="pathway">
    <text evidence="9">Protein modification; lipoprotein biosynthesis (signal peptide cleavage).</text>
</comment>
<evidence type="ECO:0000313" key="12">
    <source>
        <dbReference type="Proteomes" id="UP001597201"/>
    </source>
</evidence>
<feature type="active site" evidence="9">
    <location>
        <position position="146"/>
    </location>
</feature>
<evidence type="ECO:0000313" key="11">
    <source>
        <dbReference type="EMBL" id="MFD1314338.1"/>
    </source>
</evidence>
<keyword evidence="7 9" id="KW-1133">Transmembrane helix</keyword>
<dbReference type="NCBIfam" id="NF011369">
    <property type="entry name" value="PRK14788.1"/>
    <property type="match status" value="1"/>
</dbReference>
<comment type="caution">
    <text evidence="11">The sequence shown here is derived from an EMBL/GenBank/DDBJ whole genome shotgun (WGS) entry which is preliminary data.</text>
</comment>
<keyword evidence="5 9" id="KW-0064">Aspartyl protease</keyword>
<dbReference type="InterPro" id="IPR001872">
    <property type="entry name" value="Peptidase_A8"/>
</dbReference>
<keyword evidence="6 9" id="KW-0378">Hydrolase</keyword>
<dbReference type="HAMAP" id="MF_00161">
    <property type="entry name" value="LspA"/>
    <property type="match status" value="1"/>
</dbReference>
<keyword evidence="2 9" id="KW-1003">Cell membrane</keyword>
<dbReference type="PRINTS" id="PR00781">
    <property type="entry name" value="LIPOSIGPTASE"/>
</dbReference>
<comment type="function">
    <text evidence="9">This protein specifically catalyzes the removal of signal peptides from prolipoproteins.</text>
</comment>
<name>A0ABW3Y1D2_9FLAO</name>
<dbReference type="EMBL" id="JBHTMY010000001">
    <property type="protein sequence ID" value="MFD1314338.1"/>
    <property type="molecule type" value="Genomic_DNA"/>
</dbReference>
<evidence type="ECO:0000256" key="9">
    <source>
        <dbReference type="HAMAP-Rule" id="MF_00161"/>
    </source>
</evidence>
<evidence type="ECO:0000256" key="1">
    <source>
        <dbReference type="ARBA" id="ARBA00006139"/>
    </source>
</evidence>
<dbReference type="Pfam" id="PF01252">
    <property type="entry name" value="Peptidase_A8"/>
    <property type="match status" value="1"/>
</dbReference>
<dbReference type="PANTHER" id="PTHR33695">
    <property type="entry name" value="LIPOPROTEIN SIGNAL PEPTIDASE"/>
    <property type="match status" value="1"/>
</dbReference>
<evidence type="ECO:0000256" key="7">
    <source>
        <dbReference type="ARBA" id="ARBA00022989"/>
    </source>
</evidence>
<evidence type="ECO:0000256" key="5">
    <source>
        <dbReference type="ARBA" id="ARBA00022750"/>
    </source>
</evidence>
<comment type="subcellular location">
    <subcellularLocation>
        <location evidence="9">Cell membrane</location>
        <topology evidence="9">Multi-pass membrane protein</topology>
    </subcellularLocation>
</comment>
<feature type="active site" evidence="9">
    <location>
        <position position="199"/>
    </location>
</feature>
<keyword evidence="12" id="KW-1185">Reference proteome</keyword>
<feature type="transmembrane region" description="Helical" evidence="9">
    <location>
        <begin position="95"/>
        <end position="118"/>
    </location>
</feature>
<keyword evidence="4 9" id="KW-0812">Transmembrane</keyword>
<evidence type="ECO:0000256" key="8">
    <source>
        <dbReference type="ARBA" id="ARBA00023136"/>
    </source>
</evidence>
<reference evidence="12" key="1">
    <citation type="journal article" date="2019" name="Int. J. Syst. Evol. Microbiol.">
        <title>The Global Catalogue of Microorganisms (GCM) 10K type strain sequencing project: providing services to taxonomists for standard genome sequencing and annotation.</title>
        <authorList>
            <consortium name="The Broad Institute Genomics Platform"/>
            <consortium name="The Broad Institute Genome Sequencing Center for Infectious Disease"/>
            <person name="Wu L."/>
            <person name="Ma J."/>
        </authorList>
    </citation>
    <scope>NUCLEOTIDE SEQUENCE [LARGE SCALE GENOMIC DNA]</scope>
    <source>
        <strain evidence="12">CCUG 61485</strain>
    </source>
</reference>
<evidence type="ECO:0000256" key="10">
    <source>
        <dbReference type="RuleBase" id="RU004181"/>
    </source>
</evidence>
<dbReference type="RefSeq" id="WP_377175841.1">
    <property type="nucleotide sequence ID" value="NZ_JBHTMY010000001.1"/>
</dbReference>